<evidence type="ECO:0000256" key="8">
    <source>
        <dbReference type="ARBA" id="ARBA00066971"/>
    </source>
</evidence>
<dbReference type="PhylomeDB" id="Q979W0"/>
<dbReference type="STRING" id="273116.gene:9381844"/>
<dbReference type="Proteomes" id="UP000001017">
    <property type="component" value="Chromosome"/>
</dbReference>
<accession>Q979W0</accession>
<dbReference type="InterPro" id="IPR016162">
    <property type="entry name" value="Ald_DH_N"/>
</dbReference>
<dbReference type="HOGENOM" id="CLU_005391_5_1_2"/>
<dbReference type="Gene3D" id="3.40.605.10">
    <property type="entry name" value="Aldehyde Dehydrogenase, Chain A, domain 1"/>
    <property type="match status" value="1"/>
</dbReference>
<dbReference type="EC" id="1.2.1.89" evidence="8"/>
<dbReference type="InterPro" id="IPR016163">
    <property type="entry name" value="Ald_DH_C"/>
</dbReference>
<evidence type="ECO:0000256" key="10">
    <source>
        <dbReference type="PROSITE-ProRule" id="PRU10007"/>
    </source>
</evidence>
<dbReference type="GO" id="GO:0043796">
    <property type="term" value="F:glyceraldehyde dehydrogenase (NADP+) activity"/>
    <property type="evidence" value="ECO:0007669"/>
    <property type="project" value="UniProtKB-EC"/>
</dbReference>
<comment type="similarity">
    <text evidence="6">Belongs to the aldehyde dehydrogenase family. Glyceraldehyde dehydrogenase subfamily.</text>
</comment>
<comment type="function">
    <text evidence="4">NADP-dependent dehydrogenase of the nED (non-phosphorylated Entner-Doudoroff) pathway with highest activity towards glyceraldehydes (e.g. D,L-glyceraldehyde and D-glyceraldehyde), to a lesser extent towards D,L-glyceraldehyde-3-phosphate and glycolaldehyde, but no activity towards aliphatic or aromatic aldehydes.</text>
</comment>
<dbReference type="PaxDb" id="273116-14325288"/>
<dbReference type="NCBIfam" id="NF040792">
    <property type="entry name" value="glyc_ald_dh"/>
    <property type="match status" value="1"/>
</dbReference>
<feature type="active site" evidence="10">
    <location>
        <position position="247"/>
    </location>
</feature>
<evidence type="ECO:0000256" key="2">
    <source>
        <dbReference type="ARBA" id="ARBA00023002"/>
    </source>
</evidence>
<evidence type="ECO:0000313" key="13">
    <source>
        <dbReference type="EMBL" id="BAB60192.1"/>
    </source>
</evidence>
<evidence type="ECO:0000256" key="4">
    <source>
        <dbReference type="ARBA" id="ARBA00055147"/>
    </source>
</evidence>
<dbReference type="Pfam" id="PF00171">
    <property type="entry name" value="Aldedh"/>
    <property type="match status" value="1"/>
</dbReference>
<dbReference type="SUPFAM" id="SSF53720">
    <property type="entry name" value="ALDH-like"/>
    <property type="match status" value="1"/>
</dbReference>
<dbReference type="KEGG" id="tvo:TVG1076124"/>
<dbReference type="PANTHER" id="PTHR43353">
    <property type="entry name" value="SUCCINATE-SEMIALDEHYDE DEHYDROGENASE, MITOCHONDRIAL"/>
    <property type="match status" value="1"/>
</dbReference>
<feature type="domain" description="Aldehyde dehydrogenase" evidence="12">
    <location>
        <begin position="11"/>
        <end position="473"/>
    </location>
</feature>
<keyword evidence="14" id="KW-1185">Reference proteome</keyword>
<evidence type="ECO:0000256" key="3">
    <source>
        <dbReference type="ARBA" id="ARBA00050427"/>
    </source>
</evidence>
<dbReference type="InterPro" id="IPR053507">
    <property type="entry name" value="NADP-Glyceraldehyde_DH"/>
</dbReference>
<evidence type="ECO:0000256" key="1">
    <source>
        <dbReference type="ARBA" id="ARBA00022857"/>
    </source>
</evidence>
<evidence type="ECO:0000256" key="11">
    <source>
        <dbReference type="RuleBase" id="RU003345"/>
    </source>
</evidence>
<dbReference type="InterPro" id="IPR016161">
    <property type="entry name" value="Ald_DH/histidinol_DH"/>
</dbReference>
<comment type="subunit">
    <text evidence="7">Homotetramer. Dimer of dimers.</text>
</comment>
<proteinExistence type="inferred from homology"/>
<dbReference type="AlphaFoldDB" id="Q979W0"/>
<dbReference type="GO" id="GO:0004777">
    <property type="term" value="F:succinate-semialdehyde dehydrogenase (NAD+) activity"/>
    <property type="evidence" value="ECO:0007669"/>
    <property type="project" value="TreeGrafter"/>
</dbReference>
<dbReference type="PANTHER" id="PTHR43353:SF5">
    <property type="entry name" value="SUCCINATE-SEMIALDEHYDE DEHYDROGENASE, MITOCHONDRIAL"/>
    <property type="match status" value="1"/>
</dbReference>
<dbReference type="InterPro" id="IPR029510">
    <property type="entry name" value="Ald_DH_CS_GLU"/>
</dbReference>
<dbReference type="OrthoDB" id="6342at2157"/>
<dbReference type="PROSITE" id="PS00070">
    <property type="entry name" value="ALDEHYDE_DEHYDR_CYS"/>
    <property type="match status" value="1"/>
</dbReference>
<dbReference type="GO" id="GO:0042803">
    <property type="term" value="F:protein homodimerization activity"/>
    <property type="evidence" value="ECO:0007669"/>
    <property type="project" value="UniProtKB-ARBA"/>
</dbReference>
<dbReference type="CDD" id="cd07088">
    <property type="entry name" value="ALDH_LactADH-AldA"/>
    <property type="match status" value="1"/>
</dbReference>
<evidence type="ECO:0000256" key="6">
    <source>
        <dbReference type="ARBA" id="ARBA00061356"/>
    </source>
</evidence>
<dbReference type="GeneID" id="1441161"/>
<organism evidence="13 14">
    <name type="scientific">Thermoplasma volcanium (strain ATCC 51530 / DSM 4299 / JCM 9571 / NBRC 15438 / GSS1)</name>
    <dbReference type="NCBI Taxonomy" id="273116"/>
    <lineage>
        <taxon>Archaea</taxon>
        <taxon>Methanobacteriati</taxon>
        <taxon>Thermoplasmatota</taxon>
        <taxon>Thermoplasmata</taxon>
        <taxon>Thermoplasmatales</taxon>
        <taxon>Thermoplasmataceae</taxon>
        <taxon>Thermoplasma</taxon>
    </lineage>
</organism>
<evidence type="ECO:0000259" key="12">
    <source>
        <dbReference type="Pfam" id="PF00171"/>
    </source>
</evidence>
<reference evidence="13 14" key="1">
    <citation type="journal article" date="1999" name="Proc. Jpn. Acad.">
        <title>Determination of the complete genomic DNA sequence of Thermoplasma volvanium GSS1.</title>
        <authorList>
            <person name="Kawashima T."/>
            <person name="Yamamoto Y."/>
            <person name="Aramaki H."/>
            <person name="Nunoshiba T."/>
            <person name="Kawamoto T."/>
            <person name="Watanabe K."/>
            <person name="Yamazaki M."/>
            <person name="Kanehori K."/>
            <person name="Amano N."/>
            <person name="Ohya Y."/>
            <person name="Makino K."/>
            <person name="Suzuki M."/>
        </authorList>
    </citation>
    <scope>NUCLEOTIDE SEQUENCE [LARGE SCALE GENOMIC DNA]</scope>
    <source>
        <strain evidence="14">ATCC 51530 / DSM 4299 / JCM 9571 / NBRC 15438 / GSS1</strain>
    </source>
</reference>
<evidence type="ECO:0000256" key="5">
    <source>
        <dbReference type="ARBA" id="ARBA00060517"/>
    </source>
</evidence>
<sequence>MDGKLYIDGQWVDSSNGDTLTKYNPVTGEVIGKFAAASRDDVDRAFDAAEDAFQKWMDLGSVERSKIIYKAKELIEENRKELENIIIQENGKPVKEAAEEVDGVLDQMQYYAEWARKLNGEVVEGTTNHRKIFQYKVPYGTVVALTPWNFPAGMVARKLAPALLTGNTVILKPSSDTPGSAEWIVKKFIQAGVPKGALNYITGRGSVIGDYIVEHKKVALITMTGSTSTGQRIMQKASANMAKLMLELGGKAPFMVWKDADINNALKTLLWAKYWNAGQSCIAAERLYVHEDIYDTFINKFVELSKKIVVGDPSRADMGPLINTTALKGTEEVVEEAKESGARILYGGSKPDLSGPYKNGYFFLPTIIDNVDQKSKIFQEEIFAPVIGARKVSDVEEMYSLANDSKYGLASYLFTKDPNLIFEAAERIRFGELYINMPGPEASQGYHTGFRLTGQAGEGSRYGILEYLKIKNIYVDYSGKPLQINTVRDDLFQ</sequence>
<comment type="pathway">
    <text evidence="5">Carbohydrate degradation; glycolysis.</text>
</comment>
<gene>
    <name evidence="13" type="ORF">TVG1076124</name>
</gene>
<evidence type="ECO:0000256" key="9">
    <source>
        <dbReference type="ARBA" id="ARBA00072133"/>
    </source>
</evidence>
<reference evidence="13 14" key="2">
    <citation type="journal article" date="2000" name="Proc. Natl. Acad. Sci. U.S.A.">
        <title>Archaeal adaptation to higher temperatures revealed by genomic sequence of Thermoplasma volcanium.</title>
        <authorList>
            <person name="Kawashima T."/>
            <person name="Amano N."/>
            <person name="Koike H."/>
            <person name="Makino S."/>
            <person name="Higuchi S."/>
            <person name="Kawashima-Ohya Y."/>
            <person name="Watanabe K."/>
            <person name="Yamazaki M."/>
            <person name="Kanehori K."/>
            <person name="Kawamoto T."/>
            <person name="Nunoshiba T."/>
            <person name="Yamamoto Y."/>
            <person name="Aramaki H."/>
            <person name="Makino K."/>
            <person name="Suzuki M."/>
        </authorList>
    </citation>
    <scope>NUCLEOTIDE SEQUENCE [LARGE SCALE GENOMIC DNA]</scope>
    <source>
        <strain evidence="14">ATCC 51530 / DSM 4299 / JCM 9571 / NBRC 15438 / GSS1</strain>
    </source>
</reference>
<keyword evidence="2 11" id="KW-0560">Oxidoreductase</keyword>
<dbReference type="InterPro" id="IPR016160">
    <property type="entry name" value="Ald_DH_CS_CYS"/>
</dbReference>
<dbReference type="FunFam" id="3.40.605.10:FF:000022">
    <property type="entry name" value="Aldehyde dehydrogenase A"/>
    <property type="match status" value="1"/>
</dbReference>
<dbReference type="Gene3D" id="3.40.309.10">
    <property type="entry name" value="Aldehyde Dehydrogenase, Chain A, domain 2"/>
    <property type="match status" value="1"/>
</dbReference>
<dbReference type="RefSeq" id="WP_010917279.1">
    <property type="nucleotide sequence ID" value="NC_002689.2"/>
</dbReference>
<dbReference type="eggNOG" id="arCOG01252">
    <property type="taxonomic scope" value="Archaea"/>
</dbReference>
<dbReference type="PROSITE" id="PS00687">
    <property type="entry name" value="ALDEHYDE_DEHYDR_GLU"/>
    <property type="match status" value="1"/>
</dbReference>
<dbReference type="InterPro" id="IPR050740">
    <property type="entry name" value="Aldehyde_DH_Superfamily"/>
</dbReference>
<dbReference type="EMBL" id="BA000011">
    <property type="protein sequence ID" value="BAB60192.1"/>
    <property type="molecule type" value="Genomic_DNA"/>
</dbReference>
<comment type="catalytic activity">
    <reaction evidence="3">
        <text>D-glyceraldehyde + NADP(+) + H2O = (R)-glycerate + NADPH + 2 H(+)</text>
        <dbReference type="Rhea" id="RHEA:40163"/>
        <dbReference type="ChEBI" id="CHEBI:15377"/>
        <dbReference type="ChEBI" id="CHEBI:15378"/>
        <dbReference type="ChEBI" id="CHEBI:16659"/>
        <dbReference type="ChEBI" id="CHEBI:17378"/>
        <dbReference type="ChEBI" id="CHEBI:57783"/>
        <dbReference type="ChEBI" id="CHEBI:58349"/>
        <dbReference type="EC" id="1.2.1.89"/>
    </reaction>
</comment>
<dbReference type="InterPro" id="IPR015590">
    <property type="entry name" value="Aldehyde_DH_dom"/>
</dbReference>
<dbReference type="FunFam" id="3.40.309.10:FF:000009">
    <property type="entry name" value="Aldehyde dehydrogenase A"/>
    <property type="match status" value="1"/>
</dbReference>
<evidence type="ECO:0000256" key="7">
    <source>
        <dbReference type="ARBA" id="ARBA00061930"/>
    </source>
</evidence>
<protein>
    <recommendedName>
        <fullName evidence="9">D-glyceraldehyde dehydrogenase (NADP(+))</fullName>
        <ecNumber evidence="8">1.2.1.89</ecNumber>
    </recommendedName>
</protein>
<evidence type="ECO:0000313" key="14">
    <source>
        <dbReference type="Proteomes" id="UP000001017"/>
    </source>
</evidence>
<dbReference type="GO" id="GO:0009450">
    <property type="term" value="P:gamma-aminobutyric acid catabolic process"/>
    <property type="evidence" value="ECO:0007669"/>
    <property type="project" value="TreeGrafter"/>
</dbReference>
<keyword evidence="1" id="KW-0521">NADP</keyword>
<dbReference type="GO" id="GO:0009255">
    <property type="term" value="P:Entner-Doudoroff pathway through 6-phosphogluconate"/>
    <property type="evidence" value="ECO:0007669"/>
    <property type="project" value="UniProtKB-ARBA"/>
</dbReference>
<name>Q979W0_THEVO</name>